<evidence type="ECO:0000256" key="9">
    <source>
        <dbReference type="ARBA" id="ARBA00023204"/>
    </source>
</evidence>
<evidence type="ECO:0000256" key="16">
    <source>
        <dbReference type="ARBA" id="ARBA00042798"/>
    </source>
</evidence>
<comment type="cofactor">
    <cofactor evidence="1">
        <name>Mg(2+)</name>
        <dbReference type="ChEBI" id="CHEBI:18420"/>
    </cofactor>
</comment>
<evidence type="ECO:0000256" key="8">
    <source>
        <dbReference type="ARBA" id="ARBA00022842"/>
    </source>
</evidence>
<dbReference type="CDD" id="cd03425">
    <property type="entry name" value="NUDIX_MutT_NudA_like"/>
    <property type="match status" value="1"/>
</dbReference>
<comment type="catalytic activity">
    <reaction evidence="10">
        <text>8-oxo-dGTP + H2O = 8-oxo-dGMP + diphosphate + H(+)</text>
        <dbReference type="Rhea" id="RHEA:31575"/>
        <dbReference type="ChEBI" id="CHEBI:15377"/>
        <dbReference type="ChEBI" id="CHEBI:15378"/>
        <dbReference type="ChEBI" id="CHEBI:33019"/>
        <dbReference type="ChEBI" id="CHEBI:63224"/>
        <dbReference type="ChEBI" id="CHEBI:77896"/>
        <dbReference type="EC" id="3.6.1.55"/>
    </reaction>
</comment>
<evidence type="ECO:0000256" key="12">
    <source>
        <dbReference type="ARBA" id="ARBA00038905"/>
    </source>
</evidence>
<keyword evidence="8" id="KW-0460">Magnesium</keyword>
<evidence type="ECO:0000313" key="20">
    <source>
        <dbReference type="Proteomes" id="UP000192343"/>
    </source>
</evidence>
<dbReference type="Proteomes" id="UP000192343">
    <property type="component" value="Unassembled WGS sequence"/>
</dbReference>
<dbReference type="PANTHER" id="PTHR47707">
    <property type="entry name" value="8-OXO-DGTP DIPHOSPHATASE"/>
    <property type="match status" value="1"/>
</dbReference>
<organism evidence="19 20">
    <name type="scientific">Marispirochaeta aestuarii</name>
    <dbReference type="NCBI Taxonomy" id="1963862"/>
    <lineage>
        <taxon>Bacteria</taxon>
        <taxon>Pseudomonadati</taxon>
        <taxon>Spirochaetota</taxon>
        <taxon>Spirochaetia</taxon>
        <taxon>Spirochaetales</taxon>
        <taxon>Spirochaetaceae</taxon>
        <taxon>Marispirochaeta</taxon>
    </lineage>
</organism>
<dbReference type="PROSITE" id="PS00893">
    <property type="entry name" value="NUDIX_BOX"/>
    <property type="match status" value="1"/>
</dbReference>
<feature type="domain" description="Nudix hydrolase" evidence="18">
    <location>
        <begin position="1"/>
        <end position="127"/>
    </location>
</feature>
<evidence type="ECO:0000256" key="5">
    <source>
        <dbReference type="ARBA" id="ARBA00022723"/>
    </source>
</evidence>
<keyword evidence="7 17" id="KW-0378">Hydrolase</keyword>
<dbReference type="GO" id="GO:0035539">
    <property type="term" value="F:8-oxo-7,8-dihydrodeoxyguanosine triphosphate pyrophosphatase activity"/>
    <property type="evidence" value="ECO:0007669"/>
    <property type="project" value="UniProtKB-EC"/>
</dbReference>
<dbReference type="PANTHER" id="PTHR47707:SF1">
    <property type="entry name" value="NUDIX HYDROLASE FAMILY PROTEIN"/>
    <property type="match status" value="1"/>
</dbReference>
<dbReference type="STRING" id="1963862.B4O97_07650"/>
<name>A0A1Y1S0P0_9SPIO</name>
<comment type="similarity">
    <text evidence="2 17">Belongs to the Nudix hydrolase family.</text>
</comment>
<keyword evidence="20" id="KW-1185">Reference proteome</keyword>
<dbReference type="OrthoDB" id="9810648at2"/>
<dbReference type="PRINTS" id="PR00502">
    <property type="entry name" value="NUDIXFAMILY"/>
</dbReference>
<evidence type="ECO:0000256" key="4">
    <source>
        <dbReference type="ARBA" id="ARBA00022705"/>
    </source>
</evidence>
<dbReference type="GO" id="GO:0046872">
    <property type="term" value="F:metal ion binding"/>
    <property type="evidence" value="ECO:0007669"/>
    <property type="project" value="UniProtKB-KW"/>
</dbReference>
<dbReference type="InterPro" id="IPR015797">
    <property type="entry name" value="NUDIX_hydrolase-like_dom_sf"/>
</dbReference>
<evidence type="ECO:0000256" key="7">
    <source>
        <dbReference type="ARBA" id="ARBA00022801"/>
    </source>
</evidence>
<keyword evidence="3" id="KW-0515">Mutator protein</keyword>
<dbReference type="InterPro" id="IPR020084">
    <property type="entry name" value="NUDIX_hydrolase_CS"/>
</dbReference>
<dbReference type="GO" id="GO:0006260">
    <property type="term" value="P:DNA replication"/>
    <property type="evidence" value="ECO:0007669"/>
    <property type="project" value="UniProtKB-KW"/>
</dbReference>
<dbReference type="EC" id="3.6.1.55" evidence="12"/>
<dbReference type="RefSeq" id="WP_083049738.1">
    <property type="nucleotide sequence ID" value="NZ_MWQY01000007.1"/>
</dbReference>
<keyword evidence="4" id="KW-0235">DNA replication</keyword>
<dbReference type="SUPFAM" id="SSF55811">
    <property type="entry name" value="Nudix"/>
    <property type="match status" value="1"/>
</dbReference>
<dbReference type="PROSITE" id="PS51462">
    <property type="entry name" value="NUDIX"/>
    <property type="match status" value="1"/>
</dbReference>
<evidence type="ECO:0000256" key="14">
    <source>
        <dbReference type="ARBA" id="ARBA00041592"/>
    </source>
</evidence>
<dbReference type="InterPro" id="IPR047127">
    <property type="entry name" value="MutT-like"/>
</dbReference>
<comment type="caution">
    <text evidence="19">The sequence shown here is derived from an EMBL/GenBank/DDBJ whole genome shotgun (WGS) entry which is preliminary data.</text>
</comment>
<dbReference type="EMBL" id="MWQY01000007">
    <property type="protein sequence ID" value="ORC35934.1"/>
    <property type="molecule type" value="Genomic_DNA"/>
</dbReference>
<evidence type="ECO:0000313" key="19">
    <source>
        <dbReference type="EMBL" id="ORC35934.1"/>
    </source>
</evidence>
<evidence type="ECO:0000256" key="17">
    <source>
        <dbReference type="RuleBase" id="RU003476"/>
    </source>
</evidence>
<proteinExistence type="inferred from homology"/>
<comment type="catalytic activity">
    <reaction evidence="11">
        <text>8-oxo-GTP + H2O = 8-oxo-GMP + diphosphate + H(+)</text>
        <dbReference type="Rhea" id="RHEA:67616"/>
        <dbReference type="ChEBI" id="CHEBI:15377"/>
        <dbReference type="ChEBI" id="CHEBI:15378"/>
        <dbReference type="ChEBI" id="CHEBI:33019"/>
        <dbReference type="ChEBI" id="CHEBI:143553"/>
        <dbReference type="ChEBI" id="CHEBI:145694"/>
    </reaction>
</comment>
<keyword evidence="6" id="KW-0227">DNA damage</keyword>
<evidence type="ECO:0000259" key="18">
    <source>
        <dbReference type="PROSITE" id="PS51462"/>
    </source>
</evidence>
<keyword evidence="5" id="KW-0479">Metal-binding</keyword>
<dbReference type="InterPro" id="IPR000086">
    <property type="entry name" value="NUDIX_hydrolase_dom"/>
</dbReference>
<evidence type="ECO:0000256" key="2">
    <source>
        <dbReference type="ARBA" id="ARBA00005582"/>
    </source>
</evidence>
<evidence type="ECO:0000256" key="1">
    <source>
        <dbReference type="ARBA" id="ARBA00001946"/>
    </source>
</evidence>
<keyword evidence="9" id="KW-0234">DNA repair</keyword>
<dbReference type="GO" id="GO:0044716">
    <property type="term" value="F:8-oxo-GDP phosphatase activity"/>
    <property type="evidence" value="ECO:0007669"/>
    <property type="project" value="TreeGrafter"/>
</dbReference>
<sequence>MKHVRVTAAVLRRGEYILLARRSEQQSRPLLWEFPGGKVEDGEDDRSCLSRELQEELGIEARIGEKLGLFPFSYPDISIELAVYEAEIIRGEPHPREHHELAWVTVDDLLSFRLAEADIPAAESVARGVPEQTGNEGEER</sequence>
<dbReference type="AlphaFoldDB" id="A0A1Y1S0P0"/>
<evidence type="ECO:0000256" key="13">
    <source>
        <dbReference type="ARBA" id="ARBA00040794"/>
    </source>
</evidence>
<dbReference type="InterPro" id="IPR020476">
    <property type="entry name" value="Nudix_hydrolase"/>
</dbReference>
<dbReference type="Gene3D" id="3.90.79.10">
    <property type="entry name" value="Nucleoside Triphosphate Pyrophosphohydrolase"/>
    <property type="match status" value="1"/>
</dbReference>
<evidence type="ECO:0000256" key="11">
    <source>
        <dbReference type="ARBA" id="ARBA00036904"/>
    </source>
</evidence>
<evidence type="ECO:0000256" key="15">
    <source>
        <dbReference type="ARBA" id="ARBA00041979"/>
    </source>
</evidence>
<reference evidence="19 20" key="1">
    <citation type="submission" date="2017-03" db="EMBL/GenBank/DDBJ databases">
        <title>Draft Genome sequence of Marispirochaeta sp. strain JC444.</title>
        <authorList>
            <person name="Shivani Y."/>
            <person name="Subhash Y."/>
            <person name="Sasikala C."/>
            <person name="Ramana C."/>
        </authorList>
    </citation>
    <scope>NUCLEOTIDE SEQUENCE [LARGE SCALE GENOMIC DNA]</scope>
    <source>
        <strain evidence="19 20">JC444</strain>
    </source>
</reference>
<gene>
    <name evidence="19" type="ORF">B4O97_07650</name>
</gene>
<evidence type="ECO:0000256" key="10">
    <source>
        <dbReference type="ARBA" id="ARBA00035861"/>
    </source>
</evidence>
<dbReference type="GO" id="GO:0044715">
    <property type="term" value="F:8-oxo-dGDP phosphatase activity"/>
    <property type="evidence" value="ECO:0007669"/>
    <property type="project" value="TreeGrafter"/>
</dbReference>
<evidence type="ECO:0000256" key="3">
    <source>
        <dbReference type="ARBA" id="ARBA00022457"/>
    </source>
</evidence>
<evidence type="ECO:0000256" key="6">
    <source>
        <dbReference type="ARBA" id="ARBA00022763"/>
    </source>
</evidence>
<protein>
    <recommendedName>
        <fullName evidence="13">8-oxo-dGTP diphosphatase</fullName>
        <ecNumber evidence="12">3.6.1.55</ecNumber>
    </recommendedName>
    <alternativeName>
        <fullName evidence="16">7,8-dihydro-8-oxoguanine-triphosphatase</fullName>
    </alternativeName>
    <alternativeName>
        <fullName evidence="15">Mutator protein MutT</fullName>
    </alternativeName>
    <alternativeName>
        <fullName evidence="14">dGTP pyrophosphohydrolase</fullName>
    </alternativeName>
</protein>
<accession>A0A1Y1S0P0</accession>
<dbReference type="Pfam" id="PF00293">
    <property type="entry name" value="NUDIX"/>
    <property type="match status" value="1"/>
</dbReference>
<dbReference type="GO" id="GO:0006281">
    <property type="term" value="P:DNA repair"/>
    <property type="evidence" value="ECO:0007669"/>
    <property type="project" value="UniProtKB-KW"/>
</dbReference>
<dbReference type="GO" id="GO:0008413">
    <property type="term" value="F:8-oxo-7,8-dihydroguanosine triphosphate pyrophosphatase activity"/>
    <property type="evidence" value="ECO:0007669"/>
    <property type="project" value="TreeGrafter"/>
</dbReference>